<keyword evidence="8" id="KW-1185">Reference proteome</keyword>
<dbReference type="Gene3D" id="3.40.50.1010">
    <property type="entry name" value="5'-nuclease"/>
    <property type="match status" value="1"/>
</dbReference>
<dbReference type="GO" id="GO:0046872">
    <property type="term" value="F:metal ion binding"/>
    <property type="evidence" value="ECO:0007669"/>
    <property type="project" value="UniProtKB-KW"/>
</dbReference>
<dbReference type="SUPFAM" id="SSF88723">
    <property type="entry name" value="PIN domain-like"/>
    <property type="match status" value="1"/>
</dbReference>
<dbReference type="Pfam" id="PF01850">
    <property type="entry name" value="PIN"/>
    <property type="match status" value="1"/>
</dbReference>
<evidence type="ECO:0000256" key="4">
    <source>
        <dbReference type="ARBA" id="ARBA00022842"/>
    </source>
</evidence>
<dbReference type="GO" id="GO:0016787">
    <property type="term" value="F:hydrolase activity"/>
    <property type="evidence" value="ECO:0007669"/>
    <property type="project" value="UniProtKB-KW"/>
</dbReference>
<proteinExistence type="predicted"/>
<evidence type="ECO:0000256" key="1">
    <source>
        <dbReference type="ARBA" id="ARBA00022722"/>
    </source>
</evidence>
<comment type="caution">
    <text evidence="7">The sequence shown here is derived from an EMBL/GenBank/DDBJ whole genome shotgun (WGS) entry which is preliminary data.</text>
</comment>
<dbReference type="GO" id="GO:0004518">
    <property type="term" value="F:nuclease activity"/>
    <property type="evidence" value="ECO:0007669"/>
    <property type="project" value="UniProtKB-KW"/>
</dbReference>
<reference evidence="7 8" key="1">
    <citation type="submission" date="2012-05" db="EMBL/GenBank/DDBJ databases">
        <authorList>
            <person name="Harkins D.M."/>
            <person name="Madupu R."/>
            <person name="Durkin A.S."/>
            <person name="Torralba M."/>
            <person name="Methe B."/>
            <person name="Sutton G.G."/>
            <person name="Nelson K.E."/>
        </authorList>
    </citation>
    <scope>NUCLEOTIDE SEQUENCE [LARGE SCALE GENOMIC DNA]</scope>
    <source>
        <strain evidence="7 8">F0489</strain>
    </source>
</reference>
<dbReference type="EMBL" id="AKFT01000027">
    <property type="protein sequence ID" value="EJF47197.1"/>
    <property type="molecule type" value="Genomic_DNA"/>
</dbReference>
<name>J0NQW2_9ACTO</name>
<protein>
    <submittedName>
        <fullName evidence="7">PIN domain protein</fullName>
    </submittedName>
</protein>
<organism evidence="7 8">
    <name type="scientific">Actinomyces massiliensis F0489</name>
    <dbReference type="NCBI Taxonomy" id="1125718"/>
    <lineage>
        <taxon>Bacteria</taxon>
        <taxon>Bacillati</taxon>
        <taxon>Actinomycetota</taxon>
        <taxon>Actinomycetes</taxon>
        <taxon>Actinomycetales</taxon>
        <taxon>Actinomycetaceae</taxon>
        <taxon>Actinomyces</taxon>
    </lineage>
</organism>
<evidence type="ECO:0000259" key="6">
    <source>
        <dbReference type="Pfam" id="PF01850"/>
    </source>
</evidence>
<keyword evidence="2" id="KW-0479">Metal-binding</keyword>
<sequence>MVIDADEVLARRAGELAQEFQLRGADALILASAVRVRAPFLFTWDKGLTKVGSQMRGLTVCAPDSPDDKHQSSLALREMGGESGESPQTGE</sequence>
<feature type="domain" description="PIN" evidence="6">
    <location>
        <begin position="2"/>
        <end position="52"/>
    </location>
</feature>
<accession>J0NQW2</accession>
<evidence type="ECO:0000313" key="8">
    <source>
        <dbReference type="Proteomes" id="UP000002941"/>
    </source>
</evidence>
<dbReference type="InterPro" id="IPR029060">
    <property type="entry name" value="PIN-like_dom_sf"/>
</dbReference>
<feature type="region of interest" description="Disordered" evidence="5">
    <location>
        <begin position="59"/>
        <end position="91"/>
    </location>
</feature>
<dbReference type="PATRIC" id="fig|1125718.3.peg.409"/>
<evidence type="ECO:0000256" key="3">
    <source>
        <dbReference type="ARBA" id="ARBA00022801"/>
    </source>
</evidence>
<evidence type="ECO:0000256" key="2">
    <source>
        <dbReference type="ARBA" id="ARBA00022723"/>
    </source>
</evidence>
<keyword evidence="1" id="KW-0540">Nuclease</keyword>
<keyword evidence="4" id="KW-0460">Magnesium</keyword>
<dbReference type="Proteomes" id="UP000002941">
    <property type="component" value="Unassembled WGS sequence"/>
</dbReference>
<evidence type="ECO:0000313" key="7">
    <source>
        <dbReference type="EMBL" id="EJF47197.1"/>
    </source>
</evidence>
<dbReference type="InterPro" id="IPR002716">
    <property type="entry name" value="PIN_dom"/>
</dbReference>
<evidence type="ECO:0000256" key="5">
    <source>
        <dbReference type="SAM" id="MobiDB-lite"/>
    </source>
</evidence>
<dbReference type="AlphaFoldDB" id="J0NQW2"/>
<keyword evidence="3" id="KW-0378">Hydrolase</keyword>
<gene>
    <name evidence="7" type="ORF">HMPREF1318_2831</name>
</gene>